<dbReference type="PROSITE" id="PS51294">
    <property type="entry name" value="HTH_MYB"/>
    <property type="match status" value="2"/>
</dbReference>
<evidence type="ECO:0000313" key="10">
    <source>
        <dbReference type="EMBL" id="PHT70588.1"/>
    </source>
</evidence>
<evidence type="ECO:0000259" key="9">
    <source>
        <dbReference type="PROSITE" id="PS51294"/>
    </source>
</evidence>
<dbReference type="PANTHER" id="PTHR47999">
    <property type="entry name" value="TRANSCRIPTION FACTOR MYB8-RELATED-RELATED"/>
    <property type="match status" value="1"/>
</dbReference>
<evidence type="ECO:0000256" key="5">
    <source>
        <dbReference type="ARBA" id="ARBA00023159"/>
    </source>
</evidence>
<comment type="subcellular location">
    <subcellularLocation>
        <location evidence="1">Nucleus</location>
    </subcellularLocation>
</comment>
<name>A0A2G2YLG4_CAPAN</name>
<dbReference type="PROSITE" id="PS50090">
    <property type="entry name" value="MYB_LIKE"/>
    <property type="match status" value="1"/>
</dbReference>
<feature type="non-terminal residue" evidence="10">
    <location>
        <position position="1"/>
    </location>
</feature>
<dbReference type="Pfam" id="PF00249">
    <property type="entry name" value="Myb_DNA-binding"/>
    <property type="match status" value="1"/>
</dbReference>
<gene>
    <name evidence="10" type="ORF">T459_25692</name>
</gene>
<dbReference type="InterPro" id="IPR017930">
    <property type="entry name" value="Myb_dom"/>
</dbReference>
<keyword evidence="3" id="KW-0805">Transcription regulation</keyword>
<protein>
    <submittedName>
        <fullName evidence="10">Uncharacterized protein</fullName>
    </submittedName>
</protein>
<dbReference type="GO" id="GO:0010597">
    <property type="term" value="P:green leaf volatile biosynthetic process"/>
    <property type="evidence" value="ECO:0007669"/>
    <property type="project" value="UniProtKB-ARBA"/>
</dbReference>
<keyword evidence="4" id="KW-0238">DNA-binding</keyword>
<dbReference type="SUPFAM" id="SSF46689">
    <property type="entry name" value="Homeodomain-like"/>
    <property type="match status" value="1"/>
</dbReference>
<evidence type="ECO:0000313" key="11">
    <source>
        <dbReference type="Proteomes" id="UP000222542"/>
    </source>
</evidence>
<dbReference type="GO" id="GO:0005634">
    <property type="term" value="C:nucleus"/>
    <property type="evidence" value="ECO:0007669"/>
    <property type="project" value="UniProtKB-SubCell"/>
</dbReference>
<comment type="caution">
    <text evidence="10">The sequence shown here is derived from an EMBL/GenBank/DDBJ whole genome shotgun (WGS) entry which is preliminary data.</text>
</comment>
<dbReference type="InterPro" id="IPR009057">
    <property type="entry name" value="Homeodomain-like_sf"/>
</dbReference>
<feature type="domain" description="HTH myb-type" evidence="9">
    <location>
        <begin position="17"/>
        <end position="71"/>
    </location>
</feature>
<evidence type="ECO:0000256" key="6">
    <source>
        <dbReference type="ARBA" id="ARBA00023163"/>
    </source>
</evidence>
<evidence type="ECO:0000256" key="7">
    <source>
        <dbReference type="ARBA" id="ARBA00023242"/>
    </source>
</evidence>
<feature type="domain" description="HTH myb-type" evidence="9">
    <location>
        <begin position="1"/>
        <end position="16"/>
    </location>
</feature>
<dbReference type="GO" id="GO:0000976">
    <property type="term" value="F:transcription cis-regulatory region binding"/>
    <property type="evidence" value="ECO:0007669"/>
    <property type="project" value="UniProtKB-ARBA"/>
</dbReference>
<reference evidence="10 11" key="1">
    <citation type="journal article" date="2014" name="Nat. Genet.">
        <title>Genome sequence of the hot pepper provides insights into the evolution of pungency in Capsicum species.</title>
        <authorList>
            <person name="Kim S."/>
            <person name="Park M."/>
            <person name="Yeom S.I."/>
            <person name="Kim Y.M."/>
            <person name="Lee J.M."/>
            <person name="Lee H.A."/>
            <person name="Seo E."/>
            <person name="Choi J."/>
            <person name="Cheong K."/>
            <person name="Kim K.T."/>
            <person name="Jung K."/>
            <person name="Lee G.W."/>
            <person name="Oh S.K."/>
            <person name="Bae C."/>
            <person name="Kim S.B."/>
            <person name="Lee H.Y."/>
            <person name="Kim S.Y."/>
            <person name="Kim M.S."/>
            <person name="Kang B.C."/>
            <person name="Jo Y.D."/>
            <person name="Yang H.B."/>
            <person name="Jeong H.J."/>
            <person name="Kang W.H."/>
            <person name="Kwon J.K."/>
            <person name="Shin C."/>
            <person name="Lim J.Y."/>
            <person name="Park J.H."/>
            <person name="Huh J.H."/>
            <person name="Kim J.S."/>
            <person name="Kim B.D."/>
            <person name="Cohen O."/>
            <person name="Paran I."/>
            <person name="Suh M.C."/>
            <person name="Lee S.B."/>
            <person name="Kim Y.K."/>
            <person name="Shin Y."/>
            <person name="Noh S.J."/>
            <person name="Park J."/>
            <person name="Seo Y.S."/>
            <person name="Kwon S.Y."/>
            <person name="Kim H.A."/>
            <person name="Park J.M."/>
            <person name="Kim H.J."/>
            <person name="Choi S.B."/>
            <person name="Bosland P.W."/>
            <person name="Reeves G."/>
            <person name="Jo S.H."/>
            <person name="Lee B.W."/>
            <person name="Cho H.T."/>
            <person name="Choi H.S."/>
            <person name="Lee M.S."/>
            <person name="Yu Y."/>
            <person name="Do Choi Y."/>
            <person name="Park B.S."/>
            <person name="van Deynze A."/>
            <person name="Ashrafi H."/>
            <person name="Hill T."/>
            <person name="Kim W.T."/>
            <person name="Pai H.S."/>
            <person name="Ahn H.K."/>
            <person name="Yeam I."/>
            <person name="Giovannoni J.J."/>
            <person name="Rose J.K."/>
            <person name="Sorensen I."/>
            <person name="Lee S.J."/>
            <person name="Kim R.W."/>
            <person name="Choi I.Y."/>
            <person name="Choi B.S."/>
            <person name="Lim J.S."/>
            <person name="Lee Y.H."/>
            <person name="Choi D."/>
        </authorList>
    </citation>
    <scope>NUCLEOTIDE SEQUENCE [LARGE SCALE GENOMIC DNA]</scope>
    <source>
        <strain evidence="11">cv. CM334</strain>
    </source>
</reference>
<dbReference type="PANTHER" id="PTHR47999:SF24">
    <property type="entry name" value="TRANSCRIPTION FACTOR MYB90"/>
    <property type="match status" value="1"/>
</dbReference>
<evidence type="ECO:0000256" key="2">
    <source>
        <dbReference type="ARBA" id="ARBA00022737"/>
    </source>
</evidence>
<accession>A0A2G2YLG4</accession>
<sequence>LNRCRKSCRLRWLNYLRPHIKRGDFGWDEIDLILRLHKLLGNRWSLIAGRLPGRTANDVKNYWNSHLQKKLITAPHRQERKYNTALKITTKNVLRPRPRTFSSSAKNNISWCTNKSTVITNTLDKDERDKEIGLNICQKLTSETSSTIDDGVQWWTSLLENCKEIEEDVAAVGIFEEKNKLVPSLLHDEINSLTMQQGQSDGWDDFSADIDLWNLLN</sequence>
<evidence type="ECO:0000256" key="4">
    <source>
        <dbReference type="ARBA" id="ARBA00023125"/>
    </source>
</evidence>
<dbReference type="EMBL" id="AYRZ02000010">
    <property type="protein sequence ID" value="PHT70588.1"/>
    <property type="molecule type" value="Genomic_DNA"/>
</dbReference>
<proteinExistence type="predicted"/>
<evidence type="ECO:0000256" key="3">
    <source>
        <dbReference type="ARBA" id="ARBA00023015"/>
    </source>
</evidence>
<dbReference type="InterPro" id="IPR001005">
    <property type="entry name" value="SANT/Myb"/>
</dbReference>
<dbReference type="SMR" id="A0A2G2YLG4"/>
<reference evidence="10 11" key="2">
    <citation type="journal article" date="2017" name="Genome Biol.">
        <title>New reference genome sequences of hot pepper reveal the massive evolution of plant disease-resistance genes by retroduplication.</title>
        <authorList>
            <person name="Kim S."/>
            <person name="Park J."/>
            <person name="Yeom S.I."/>
            <person name="Kim Y.M."/>
            <person name="Seo E."/>
            <person name="Kim K.T."/>
            <person name="Kim M.S."/>
            <person name="Lee J.M."/>
            <person name="Cheong K."/>
            <person name="Shin H.S."/>
            <person name="Kim S.B."/>
            <person name="Han K."/>
            <person name="Lee J."/>
            <person name="Park M."/>
            <person name="Lee H.A."/>
            <person name="Lee H.Y."/>
            <person name="Lee Y."/>
            <person name="Oh S."/>
            <person name="Lee J.H."/>
            <person name="Choi E."/>
            <person name="Choi E."/>
            <person name="Lee S.E."/>
            <person name="Jeon J."/>
            <person name="Kim H."/>
            <person name="Choi G."/>
            <person name="Song H."/>
            <person name="Lee J."/>
            <person name="Lee S.C."/>
            <person name="Kwon J.K."/>
            <person name="Lee H.Y."/>
            <person name="Koo N."/>
            <person name="Hong Y."/>
            <person name="Kim R.W."/>
            <person name="Kang W.H."/>
            <person name="Huh J.H."/>
            <person name="Kang B.C."/>
            <person name="Yang T.J."/>
            <person name="Lee Y.H."/>
            <person name="Bennetzen J.L."/>
            <person name="Choi D."/>
        </authorList>
    </citation>
    <scope>NUCLEOTIDE SEQUENCE [LARGE SCALE GENOMIC DNA]</scope>
    <source>
        <strain evidence="11">cv. CM334</strain>
    </source>
</reference>
<dbReference type="SMART" id="SM00717">
    <property type="entry name" value="SANT"/>
    <property type="match status" value="1"/>
</dbReference>
<keyword evidence="5" id="KW-0010">Activator</keyword>
<keyword evidence="7" id="KW-0539">Nucleus</keyword>
<dbReference type="AlphaFoldDB" id="A0A2G2YLG4"/>
<evidence type="ECO:0000256" key="1">
    <source>
        <dbReference type="ARBA" id="ARBA00004123"/>
    </source>
</evidence>
<dbReference type="Proteomes" id="UP000222542">
    <property type="component" value="Unassembled WGS sequence"/>
</dbReference>
<keyword evidence="11" id="KW-1185">Reference proteome</keyword>
<organism evidence="10 11">
    <name type="scientific">Capsicum annuum</name>
    <name type="common">Capsicum pepper</name>
    <dbReference type="NCBI Taxonomy" id="4072"/>
    <lineage>
        <taxon>Eukaryota</taxon>
        <taxon>Viridiplantae</taxon>
        <taxon>Streptophyta</taxon>
        <taxon>Embryophyta</taxon>
        <taxon>Tracheophyta</taxon>
        <taxon>Spermatophyta</taxon>
        <taxon>Magnoliopsida</taxon>
        <taxon>eudicotyledons</taxon>
        <taxon>Gunneridae</taxon>
        <taxon>Pentapetalae</taxon>
        <taxon>asterids</taxon>
        <taxon>lamiids</taxon>
        <taxon>Solanales</taxon>
        <taxon>Solanaceae</taxon>
        <taxon>Solanoideae</taxon>
        <taxon>Capsiceae</taxon>
        <taxon>Capsicum</taxon>
    </lineage>
</organism>
<dbReference type="STRING" id="4072.A0A2G2YLG4"/>
<dbReference type="OMA" id="NISWCTN"/>
<dbReference type="CDD" id="cd00167">
    <property type="entry name" value="SANT"/>
    <property type="match status" value="1"/>
</dbReference>
<dbReference type="Gene3D" id="1.10.10.60">
    <property type="entry name" value="Homeodomain-like"/>
    <property type="match status" value="1"/>
</dbReference>
<keyword evidence="6" id="KW-0804">Transcription</keyword>
<keyword evidence="2" id="KW-0677">Repeat</keyword>
<feature type="domain" description="Myb-like" evidence="8">
    <location>
        <begin position="17"/>
        <end position="67"/>
    </location>
</feature>
<evidence type="ECO:0000259" key="8">
    <source>
        <dbReference type="PROSITE" id="PS50090"/>
    </source>
</evidence>
<dbReference type="InterPro" id="IPR015495">
    <property type="entry name" value="Myb_TF_plants"/>
</dbReference>